<feature type="binding site" evidence="3">
    <location>
        <position position="259"/>
    </location>
    <ligand>
        <name>FAD</name>
        <dbReference type="ChEBI" id="CHEBI:57692"/>
    </ligand>
</feature>
<keyword evidence="8" id="KW-1185">Reference proteome</keyword>
<dbReference type="EMBL" id="KV428189">
    <property type="protein sequence ID" value="KZT34295.1"/>
    <property type="molecule type" value="Genomic_DNA"/>
</dbReference>
<dbReference type="InterPro" id="IPR001613">
    <property type="entry name" value="Flavin_amine_oxidase"/>
</dbReference>
<dbReference type="Gene3D" id="3.50.50.60">
    <property type="entry name" value="FAD/NAD(P)-binding domain"/>
    <property type="match status" value="1"/>
</dbReference>
<feature type="binding site" evidence="3">
    <location>
        <position position="44"/>
    </location>
    <ligand>
        <name>FAD</name>
        <dbReference type="ChEBI" id="CHEBI:57692"/>
    </ligand>
</feature>
<sequence length="501" mass="55365">MSFLKLTGALLALATSLVNVAATPVDLASHPKNATVLILGGGVTGVIAARSLAQKGITSFIIVEARSELGGRAQDAKFGAKGKEVTVELGCNWVQGTQTGDGLANPIWGLVKKHNVKVQNNDWDNITTYDMTGANDYTDLFFESEDAYTTLTVGAGTRVDKKLVDATGRVGYALTGWKPQTPQARASEYYQFDWEYAQTPEQSSWIASSWGNNFTYDPDVGGFGGDNLMAIDQRGFKTFIQAEAATFLKPNQVMFNSTVTNITYSNSGVNVTLKDGRFLLADYAITTFSVGVLQNDDVGFSPPLPDWKQEAIQSIVMATYTKIFFQFDHDFWFDTQMGLYADEERGRYPVWQTLDHVDFLPGSGVVFVTTTGDYSIRIESLPDSQVKAEVLGVLQTMFPHVKIPEPLDFMFPRWNANPLFRGSYSNWPPSFFSQHHQNLRANVGRLWFSGEAMSLKYFGFLHGAYFEGERAGFLLAECIKGGSCVEDQVTQDVTNCAPYKI</sequence>
<dbReference type="GO" id="GO:0006598">
    <property type="term" value="P:polyamine catabolic process"/>
    <property type="evidence" value="ECO:0007669"/>
    <property type="project" value="TreeGrafter"/>
</dbReference>
<dbReference type="InterPro" id="IPR050281">
    <property type="entry name" value="Flavin_monoamine_oxidase"/>
</dbReference>
<organism evidence="7 8">
    <name type="scientific">Sistotremastrum suecicum HHB10207 ss-3</name>
    <dbReference type="NCBI Taxonomy" id="1314776"/>
    <lineage>
        <taxon>Eukaryota</taxon>
        <taxon>Fungi</taxon>
        <taxon>Dikarya</taxon>
        <taxon>Basidiomycota</taxon>
        <taxon>Agaricomycotina</taxon>
        <taxon>Agaricomycetes</taxon>
        <taxon>Sistotremastrales</taxon>
        <taxon>Sistotremastraceae</taxon>
        <taxon>Sistotremastrum</taxon>
    </lineage>
</organism>
<dbReference type="InterPro" id="IPR036188">
    <property type="entry name" value="FAD/NAD-bd_sf"/>
</dbReference>
<evidence type="ECO:0000256" key="4">
    <source>
        <dbReference type="RuleBase" id="RU362067"/>
    </source>
</evidence>
<gene>
    <name evidence="7" type="ORF">SISSUDRAFT_295329</name>
</gene>
<dbReference type="EC" id="1.4.3.-" evidence="4"/>
<dbReference type="PANTHER" id="PTHR10742">
    <property type="entry name" value="FLAVIN MONOAMINE OXIDASE"/>
    <property type="match status" value="1"/>
</dbReference>
<dbReference type="InterPro" id="IPR002937">
    <property type="entry name" value="Amino_oxidase"/>
</dbReference>
<keyword evidence="4" id="KW-0274">FAD</keyword>
<evidence type="ECO:0000313" key="8">
    <source>
        <dbReference type="Proteomes" id="UP000076798"/>
    </source>
</evidence>
<dbReference type="SUPFAM" id="SSF51905">
    <property type="entry name" value="FAD/NAD(P)-binding domain"/>
    <property type="match status" value="1"/>
</dbReference>
<evidence type="ECO:0000256" key="3">
    <source>
        <dbReference type="PIRSR" id="PIRSR601613-1"/>
    </source>
</evidence>
<comment type="cofactor">
    <cofactor evidence="1 4">
        <name>FAD</name>
        <dbReference type="ChEBI" id="CHEBI:57692"/>
    </cofactor>
</comment>
<evidence type="ECO:0000313" key="7">
    <source>
        <dbReference type="EMBL" id="KZT34295.1"/>
    </source>
</evidence>
<name>A0A165ZGZ5_9AGAM</name>
<evidence type="ECO:0000259" key="6">
    <source>
        <dbReference type="Pfam" id="PF01593"/>
    </source>
</evidence>
<feature type="signal peptide" evidence="5">
    <location>
        <begin position="1"/>
        <end position="22"/>
    </location>
</feature>
<feature type="chain" id="PRO_5007870012" description="Amine oxidase" evidence="5">
    <location>
        <begin position="23"/>
        <end position="501"/>
    </location>
</feature>
<proteinExistence type="inferred from homology"/>
<dbReference type="Pfam" id="PF01593">
    <property type="entry name" value="Amino_oxidase"/>
    <property type="match status" value="1"/>
</dbReference>
<keyword evidence="5" id="KW-0732">Signal</keyword>
<evidence type="ECO:0000256" key="1">
    <source>
        <dbReference type="ARBA" id="ARBA00001974"/>
    </source>
</evidence>
<evidence type="ECO:0000256" key="5">
    <source>
        <dbReference type="SAM" id="SignalP"/>
    </source>
</evidence>
<dbReference type="AlphaFoldDB" id="A0A165ZGZ5"/>
<dbReference type="PRINTS" id="PR00757">
    <property type="entry name" value="AMINEOXDASEF"/>
</dbReference>
<evidence type="ECO:0000256" key="2">
    <source>
        <dbReference type="ARBA" id="ARBA00023002"/>
    </source>
</evidence>
<feature type="binding site" evidence="3">
    <location>
        <begin position="64"/>
        <end position="65"/>
    </location>
    <ligand>
        <name>FAD</name>
        <dbReference type="ChEBI" id="CHEBI:57692"/>
    </ligand>
</feature>
<dbReference type="SUPFAM" id="SSF54373">
    <property type="entry name" value="FAD-linked reductases, C-terminal domain"/>
    <property type="match status" value="1"/>
</dbReference>
<accession>A0A165ZGZ5</accession>
<feature type="domain" description="Amine oxidase" evidence="6">
    <location>
        <begin position="44"/>
        <end position="471"/>
    </location>
</feature>
<dbReference type="STRING" id="1314776.A0A165ZGZ5"/>
<keyword evidence="2 4" id="KW-0560">Oxidoreductase</keyword>
<dbReference type="OrthoDB" id="5046242at2759"/>
<dbReference type="PANTHER" id="PTHR10742:SF313">
    <property type="entry name" value="AMINE OXIDASE"/>
    <property type="match status" value="1"/>
</dbReference>
<keyword evidence="4" id="KW-0285">Flavoprotein</keyword>
<comment type="similarity">
    <text evidence="4">Belongs to the flavin monoamine oxidase family.</text>
</comment>
<dbReference type="Gene3D" id="3.90.660.10">
    <property type="match status" value="1"/>
</dbReference>
<protein>
    <recommendedName>
        <fullName evidence="4">Amine oxidase</fullName>
        <ecNumber evidence="4">1.4.3.-</ecNumber>
    </recommendedName>
</protein>
<dbReference type="GO" id="GO:0016491">
    <property type="term" value="F:oxidoreductase activity"/>
    <property type="evidence" value="ECO:0007669"/>
    <property type="project" value="UniProtKB-KW"/>
</dbReference>
<dbReference type="Proteomes" id="UP000076798">
    <property type="component" value="Unassembled WGS sequence"/>
</dbReference>
<reference evidence="7 8" key="1">
    <citation type="journal article" date="2016" name="Mol. Biol. Evol.">
        <title>Comparative Genomics of Early-Diverging Mushroom-Forming Fungi Provides Insights into the Origins of Lignocellulose Decay Capabilities.</title>
        <authorList>
            <person name="Nagy L.G."/>
            <person name="Riley R."/>
            <person name="Tritt A."/>
            <person name="Adam C."/>
            <person name="Daum C."/>
            <person name="Floudas D."/>
            <person name="Sun H."/>
            <person name="Yadav J.S."/>
            <person name="Pangilinan J."/>
            <person name="Larsson K.H."/>
            <person name="Matsuura K."/>
            <person name="Barry K."/>
            <person name="Labutti K."/>
            <person name="Kuo R."/>
            <person name="Ohm R.A."/>
            <person name="Bhattacharya S.S."/>
            <person name="Shirouzu T."/>
            <person name="Yoshinaga Y."/>
            <person name="Martin F.M."/>
            <person name="Grigoriev I.V."/>
            <person name="Hibbett D.S."/>
        </authorList>
    </citation>
    <scope>NUCLEOTIDE SEQUENCE [LARGE SCALE GENOMIC DNA]</scope>
    <source>
        <strain evidence="7 8">HHB10207 ss-3</strain>
    </source>
</reference>